<dbReference type="PRINTS" id="PR00120">
    <property type="entry name" value="HATPASE"/>
</dbReference>
<dbReference type="InterPro" id="IPR036163">
    <property type="entry name" value="HMA_dom_sf"/>
</dbReference>
<evidence type="ECO:0000256" key="8">
    <source>
        <dbReference type="SAM" id="MobiDB-lite"/>
    </source>
</evidence>
<feature type="transmembrane region" description="Helical" evidence="7">
    <location>
        <begin position="565"/>
        <end position="587"/>
    </location>
</feature>
<keyword evidence="7" id="KW-0067">ATP-binding</keyword>
<feature type="transmembrane region" description="Helical" evidence="7">
    <location>
        <begin position="908"/>
        <end position="933"/>
    </location>
</feature>
<dbReference type="InterPro" id="IPR023298">
    <property type="entry name" value="ATPase_P-typ_TM_dom_sf"/>
</dbReference>
<evidence type="ECO:0000256" key="2">
    <source>
        <dbReference type="ARBA" id="ARBA00022692"/>
    </source>
</evidence>
<dbReference type="CDD" id="cd00371">
    <property type="entry name" value="HMA"/>
    <property type="match status" value="1"/>
</dbReference>
<evidence type="ECO:0000256" key="6">
    <source>
        <dbReference type="ARBA" id="ARBA00023136"/>
    </source>
</evidence>
<dbReference type="PANTHER" id="PTHR46594:SF4">
    <property type="entry name" value="P-TYPE CATION-TRANSPORTING ATPASE"/>
    <property type="match status" value="1"/>
</dbReference>
<dbReference type="Pfam" id="PF24534">
    <property type="entry name" value="HMA_PCA1"/>
    <property type="match status" value="1"/>
</dbReference>
<feature type="transmembrane region" description="Helical" evidence="7">
    <location>
        <begin position="351"/>
        <end position="370"/>
    </location>
</feature>
<feature type="domain" description="HMA" evidence="9">
    <location>
        <begin position="167"/>
        <end position="232"/>
    </location>
</feature>
<evidence type="ECO:0000259" key="9">
    <source>
        <dbReference type="PROSITE" id="PS50846"/>
    </source>
</evidence>
<dbReference type="InterPro" id="IPR044492">
    <property type="entry name" value="P_typ_ATPase_HD_dom"/>
</dbReference>
<evidence type="ECO:0000256" key="3">
    <source>
        <dbReference type="ARBA" id="ARBA00022723"/>
    </source>
</evidence>
<feature type="compositionally biased region" description="Low complexity" evidence="8">
    <location>
        <begin position="121"/>
        <end position="132"/>
    </location>
</feature>
<reference evidence="10 11" key="1">
    <citation type="submission" date="2024-09" db="EMBL/GenBank/DDBJ databases">
        <title>Rethinking Asexuality: The Enigmatic Case of Functional Sexual Genes in Lepraria (Stereocaulaceae).</title>
        <authorList>
            <person name="Doellman M."/>
            <person name="Sun Y."/>
            <person name="Barcenas-Pena A."/>
            <person name="Lumbsch H.T."/>
            <person name="Grewe F."/>
        </authorList>
    </citation>
    <scope>NUCLEOTIDE SEQUENCE [LARGE SCALE GENOMIC DNA]</scope>
    <source>
        <strain evidence="10 11">Mercado 3170</strain>
    </source>
</reference>
<dbReference type="PROSITE" id="PS00154">
    <property type="entry name" value="ATPASE_E1_E2"/>
    <property type="match status" value="1"/>
</dbReference>
<dbReference type="PRINTS" id="PR00119">
    <property type="entry name" value="CATATPASE"/>
</dbReference>
<dbReference type="Gene3D" id="3.40.1110.10">
    <property type="entry name" value="Calcium-transporting ATPase, cytoplasmic domain N"/>
    <property type="match status" value="1"/>
</dbReference>
<keyword evidence="5 7" id="KW-1133">Transmembrane helix</keyword>
<dbReference type="PROSITE" id="PS01229">
    <property type="entry name" value="COF_2"/>
    <property type="match status" value="1"/>
</dbReference>
<evidence type="ECO:0000256" key="1">
    <source>
        <dbReference type="ARBA" id="ARBA00004370"/>
    </source>
</evidence>
<dbReference type="SUPFAM" id="SSF55008">
    <property type="entry name" value="HMA, heavy metal-associated domain"/>
    <property type="match status" value="1"/>
</dbReference>
<evidence type="ECO:0000256" key="5">
    <source>
        <dbReference type="ARBA" id="ARBA00022989"/>
    </source>
</evidence>
<dbReference type="EMBL" id="JBEFKJ010000021">
    <property type="protein sequence ID" value="KAL2040500.1"/>
    <property type="molecule type" value="Genomic_DNA"/>
</dbReference>
<dbReference type="SUPFAM" id="SSF81665">
    <property type="entry name" value="Calcium ATPase, transmembrane domain M"/>
    <property type="match status" value="1"/>
</dbReference>
<dbReference type="PANTHER" id="PTHR46594">
    <property type="entry name" value="P-TYPE CATION-TRANSPORTING ATPASE"/>
    <property type="match status" value="1"/>
</dbReference>
<dbReference type="SFLD" id="SFLDF00027">
    <property type="entry name" value="p-type_atpase"/>
    <property type="match status" value="1"/>
</dbReference>
<keyword evidence="2 7" id="KW-0812">Transmembrane</keyword>
<keyword evidence="11" id="KW-1185">Reference proteome</keyword>
<dbReference type="Gene3D" id="2.70.150.10">
    <property type="entry name" value="Calcium-transporting ATPase, cytoplasmic transduction domain A"/>
    <property type="match status" value="1"/>
</dbReference>
<dbReference type="Proteomes" id="UP001590950">
    <property type="component" value="Unassembled WGS sequence"/>
</dbReference>
<dbReference type="InterPro" id="IPR001757">
    <property type="entry name" value="P_typ_ATPase"/>
</dbReference>
<evidence type="ECO:0000256" key="7">
    <source>
        <dbReference type="RuleBase" id="RU362081"/>
    </source>
</evidence>
<dbReference type="InterPro" id="IPR059000">
    <property type="entry name" value="ATPase_P-type_domA"/>
</dbReference>
<dbReference type="InterPro" id="IPR027256">
    <property type="entry name" value="P-typ_ATPase_IB"/>
</dbReference>
<dbReference type="SUPFAM" id="SSF81653">
    <property type="entry name" value="Calcium ATPase, transduction domain A"/>
    <property type="match status" value="1"/>
</dbReference>
<dbReference type="SUPFAM" id="SSF56784">
    <property type="entry name" value="HAD-like"/>
    <property type="match status" value="1"/>
</dbReference>
<dbReference type="Gene3D" id="3.30.70.100">
    <property type="match status" value="1"/>
</dbReference>
<dbReference type="Pfam" id="PF00403">
    <property type="entry name" value="HMA"/>
    <property type="match status" value="1"/>
</dbReference>
<evidence type="ECO:0000313" key="11">
    <source>
        <dbReference type="Proteomes" id="UP001590950"/>
    </source>
</evidence>
<organism evidence="10 11">
    <name type="scientific">Stereocaulon virgatum</name>
    <dbReference type="NCBI Taxonomy" id="373712"/>
    <lineage>
        <taxon>Eukaryota</taxon>
        <taxon>Fungi</taxon>
        <taxon>Dikarya</taxon>
        <taxon>Ascomycota</taxon>
        <taxon>Pezizomycotina</taxon>
        <taxon>Lecanoromycetes</taxon>
        <taxon>OSLEUM clade</taxon>
        <taxon>Lecanoromycetidae</taxon>
        <taxon>Lecanorales</taxon>
        <taxon>Lecanorineae</taxon>
        <taxon>Stereocaulaceae</taxon>
        <taxon>Stereocaulon</taxon>
    </lineage>
</organism>
<feature type="region of interest" description="Disordered" evidence="8">
    <location>
        <begin position="88"/>
        <end position="132"/>
    </location>
</feature>
<comment type="subcellular location">
    <subcellularLocation>
        <location evidence="1 7">Membrane</location>
    </subcellularLocation>
</comment>
<dbReference type="NCBIfam" id="TIGR01511">
    <property type="entry name" value="ATPase-IB1_Cu"/>
    <property type="match status" value="1"/>
</dbReference>
<accession>A0ABR4A602</accession>
<dbReference type="Pfam" id="PF00702">
    <property type="entry name" value="Hydrolase"/>
    <property type="match status" value="1"/>
</dbReference>
<protein>
    <recommendedName>
        <fullName evidence="9">HMA domain-containing protein</fullName>
    </recommendedName>
</protein>
<dbReference type="SFLD" id="SFLDS00003">
    <property type="entry name" value="Haloacid_Dehalogenase"/>
    <property type="match status" value="1"/>
</dbReference>
<dbReference type="NCBIfam" id="TIGR01525">
    <property type="entry name" value="ATPase-IB_hvy"/>
    <property type="match status" value="1"/>
</dbReference>
<dbReference type="InterPro" id="IPR018303">
    <property type="entry name" value="ATPase_P-typ_P_site"/>
</dbReference>
<dbReference type="Gene3D" id="3.40.50.1000">
    <property type="entry name" value="HAD superfamily/HAD-like"/>
    <property type="match status" value="1"/>
</dbReference>
<sequence>MTGCKDPRKGCCGISSSDVLTKVPVGSTDAVRDGNLKEICGGGNGSLEQAAQDTPDEIREAPGVGCGSRMLIQPGDKISGDEIDGCSESTCCSPGSPDPTPSIDRVESGPCTEKPASTSENPLASYSNAANNPASNALDTTTARFATSNAEVIDDVSDIEKARFPKEHITLHVQGMTCSGCEGKLYKVLQGLRQISNIKTSFFLAQAEFDYEGTDIVCLIKNIERKSGFTCVRLSQAGSVLDIIVNGDAQTLTTKQNMPIGVTDLDVLDKNIIRVSYDPWIVGARDLLSNPFFPSAKLAPIATPPTIASGRAHVRATSFMTVLSALLTIPVLILAWASLPKHEVLYQTSSLVLATIVQAVIVGPFYPRAIRSLIFGMVEMDFLVVLSTATAYAYSVVAYAYLIAGRPLSTGSFFETSTLLVTLVMVGRSVSAFAGQKAVESVSVESIQTASALLIDKKSGQAHEIDARLLQYQDTFKVLPETSIVTDGVVITGQSEIDESLITGESVLVAKSTGMPVIAGSINHSGTLTVRLTRLPGENTINTIGTMVHDAQSSKPRIQGIADRFAGYFVPFILVVAVLVFAVWAVVGKVARHHSAAVACINAMTYAISALIVSCPCAIGLAVPMVVVIAGGVGAKNGLIMKSAQAIENARNISHVVFDKTGTLTQGRLSVEAEEYLPKDSDSLKPMILGLTMNSKHPISCAIASHLELQHTLPSQVEDVVVIPGCGIEATWNGSVVRAGNPDWLGISDLPMLQVDFSLGLTPFCVSVDGIVVAAFGLGDVLRPDAVRVVNQLQKRAIKISIVSGDTKEAVLSVAKRIGIPESHIRFRHSPSDKQAYLKEALINKNSVVLFCGDGTNDAAALAQASIGLHMNEGTDIAQSAADVILMRPSLGGVLVMIDLSKAFHRRVVFNFAWAFMYNLFAILLAAGAFPHVRIPPEYAGLGEVVSVLPVIAIAMQLRWVNF</sequence>
<feature type="transmembrane region" description="Helical" evidence="7">
    <location>
        <begin position="319"/>
        <end position="339"/>
    </location>
</feature>
<dbReference type="Pfam" id="PF00122">
    <property type="entry name" value="E1-E2_ATPase"/>
    <property type="match status" value="1"/>
</dbReference>
<feature type="transmembrane region" description="Helical" evidence="7">
    <location>
        <begin position="939"/>
        <end position="961"/>
    </location>
</feature>
<dbReference type="InterPro" id="IPR023299">
    <property type="entry name" value="ATPase_P-typ_cyto_dom_N"/>
</dbReference>
<dbReference type="PROSITE" id="PS50846">
    <property type="entry name" value="HMA_2"/>
    <property type="match status" value="1"/>
</dbReference>
<keyword evidence="6 7" id="KW-0472">Membrane</keyword>
<dbReference type="InterPro" id="IPR036412">
    <property type="entry name" value="HAD-like_sf"/>
</dbReference>
<keyword evidence="7" id="KW-0547">Nucleotide-binding</keyword>
<evidence type="ECO:0000313" key="10">
    <source>
        <dbReference type="EMBL" id="KAL2040500.1"/>
    </source>
</evidence>
<proteinExistence type="inferred from homology"/>
<comment type="caution">
    <text evidence="10">The sequence shown here is derived from an EMBL/GenBank/DDBJ whole genome shotgun (WGS) entry which is preliminary data.</text>
</comment>
<comment type="similarity">
    <text evidence="7">Belongs to the cation transport ATPase (P-type) (TC 3.A.3) family. Type IB subfamily.</text>
</comment>
<dbReference type="InterPro" id="IPR056236">
    <property type="entry name" value="HMA_PCA1"/>
</dbReference>
<keyword evidence="3 7" id="KW-0479">Metal-binding</keyword>
<feature type="transmembrane region" description="Helical" evidence="7">
    <location>
        <begin position="607"/>
        <end position="633"/>
    </location>
</feature>
<dbReference type="InterPro" id="IPR008250">
    <property type="entry name" value="ATPase_P-typ_transduc_dom_A_sf"/>
</dbReference>
<dbReference type="NCBIfam" id="TIGR01494">
    <property type="entry name" value="ATPase_P-type"/>
    <property type="match status" value="2"/>
</dbReference>
<dbReference type="SFLD" id="SFLDG00002">
    <property type="entry name" value="C1.7:_P-type_atpase_like"/>
    <property type="match status" value="1"/>
</dbReference>
<keyword evidence="4" id="KW-1278">Translocase</keyword>
<gene>
    <name evidence="10" type="ORF">N7G274_006943</name>
</gene>
<name>A0ABR4A602_9LECA</name>
<evidence type="ECO:0000256" key="4">
    <source>
        <dbReference type="ARBA" id="ARBA00022967"/>
    </source>
</evidence>
<feature type="transmembrane region" description="Helical" evidence="7">
    <location>
        <begin position="382"/>
        <end position="402"/>
    </location>
</feature>
<dbReference type="InterPro" id="IPR023214">
    <property type="entry name" value="HAD_sf"/>
</dbReference>
<dbReference type="InterPro" id="IPR006121">
    <property type="entry name" value="HMA_dom"/>
</dbReference>